<evidence type="ECO:0000313" key="2">
    <source>
        <dbReference type="EMBL" id="KAF6137354.1"/>
    </source>
</evidence>
<organism evidence="2 3">
    <name type="scientific">Kingdonia uniflora</name>
    <dbReference type="NCBI Taxonomy" id="39325"/>
    <lineage>
        <taxon>Eukaryota</taxon>
        <taxon>Viridiplantae</taxon>
        <taxon>Streptophyta</taxon>
        <taxon>Embryophyta</taxon>
        <taxon>Tracheophyta</taxon>
        <taxon>Spermatophyta</taxon>
        <taxon>Magnoliopsida</taxon>
        <taxon>Ranunculales</taxon>
        <taxon>Circaeasteraceae</taxon>
        <taxon>Kingdonia</taxon>
    </lineage>
</organism>
<sequence length="108" mass="12801">MEREERIYQLLQARREEREAKRKMLFYLRSEEARKMKLEEEERARKQDGNNDTDTGVGVGHGGRKDEEGSCWRKAQLDAIAEKQGLKELEIDEKLKSVKTYCSSYYPR</sequence>
<dbReference type="AlphaFoldDB" id="A0A7J7L470"/>
<evidence type="ECO:0000256" key="1">
    <source>
        <dbReference type="SAM" id="MobiDB-lite"/>
    </source>
</evidence>
<gene>
    <name evidence="2" type="ORF">GIB67_036391</name>
</gene>
<reference evidence="2 3" key="1">
    <citation type="journal article" date="2020" name="IScience">
        <title>Genome Sequencing of the Endangered Kingdonia uniflora (Circaeasteraceae, Ranunculales) Reveals Potential Mechanisms of Evolutionary Specialization.</title>
        <authorList>
            <person name="Sun Y."/>
            <person name="Deng T."/>
            <person name="Zhang A."/>
            <person name="Moore M.J."/>
            <person name="Landis J.B."/>
            <person name="Lin N."/>
            <person name="Zhang H."/>
            <person name="Zhang X."/>
            <person name="Huang J."/>
            <person name="Zhang X."/>
            <person name="Sun H."/>
            <person name="Wang H."/>
        </authorList>
    </citation>
    <scope>NUCLEOTIDE SEQUENCE [LARGE SCALE GENOMIC DNA]</scope>
    <source>
        <strain evidence="2">TB1705</strain>
        <tissue evidence="2">Leaf</tissue>
    </source>
</reference>
<name>A0A7J7L470_9MAGN</name>
<evidence type="ECO:0000313" key="3">
    <source>
        <dbReference type="Proteomes" id="UP000541444"/>
    </source>
</evidence>
<dbReference type="EMBL" id="JACGCM010002659">
    <property type="protein sequence ID" value="KAF6137354.1"/>
    <property type="molecule type" value="Genomic_DNA"/>
</dbReference>
<accession>A0A7J7L470</accession>
<protein>
    <submittedName>
        <fullName evidence="2">Uncharacterized protein</fullName>
    </submittedName>
</protein>
<dbReference type="Proteomes" id="UP000541444">
    <property type="component" value="Unassembled WGS sequence"/>
</dbReference>
<comment type="caution">
    <text evidence="2">The sequence shown here is derived from an EMBL/GenBank/DDBJ whole genome shotgun (WGS) entry which is preliminary data.</text>
</comment>
<feature type="compositionally biased region" description="Basic and acidic residues" evidence="1">
    <location>
        <begin position="38"/>
        <end position="49"/>
    </location>
</feature>
<proteinExistence type="predicted"/>
<keyword evidence="3" id="KW-1185">Reference proteome</keyword>
<feature type="region of interest" description="Disordered" evidence="1">
    <location>
        <begin position="38"/>
        <end position="68"/>
    </location>
</feature>